<accession>A0A2T2NM17</accession>
<dbReference type="SUPFAM" id="SSF53335">
    <property type="entry name" value="S-adenosyl-L-methionine-dependent methyltransferases"/>
    <property type="match status" value="1"/>
</dbReference>
<evidence type="ECO:0000313" key="3">
    <source>
        <dbReference type="Proteomes" id="UP000240883"/>
    </source>
</evidence>
<dbReference type="PANTHER" id="PTHR43591">
    <property type="entry name" value="METHYLTRANSFERASE"/>
    <property type="match status" value="1"/>
</dbReference>
<dbReference type="GO" id="GO:0032259">
    <property type="term" value="P:methylation"/>
    <property type="evidence" value="ECO:0007669"/>
    <property type="project" value="UniProtKB-KW"/>
</dbReference>
<evidence type="ECO:0000259" key="1">
    <source>
        <dbReference type="Pfam" id="PF13649"/>
    </source>
</evidence>
<protein>
    <submittedName>
        <fullName evidence="2">S-adenosyl-L-methionine-dependent methyltransferase</fullName>
    </submittedName>
</protein>
<dbReference type="CDD" id="cd02440">
    <property type="entry name" value="AdoMet_MTases"/>
    <property type="match status" value="1"/>
</dbReference>
<dbReference type="EMBL" id="KZ678136">
    <property type="protein sequence ID" value="PSN66098.1"/>
    <property type="molecule type" value="Genomic_DNA"/>
</dbReference>
<reference evidence="2 3" key="1">
    <citation type="journal article" date="2018" name="Front. Microbiol.">
        <title>Genome-Wide Analysis of Corynespora cassiicola Leaf Fall Disease Putative Effectors.</title>
        <authorList>
            <person name="Lopez D."/>
            <person name="Ribeiro S."/>
            <person name="Label P."/>
            <person name="Fumanal B."/>
            <person name="Venisse J.S."/>
            <person name="Kohler A."/>
            <person name="de Oliveira R.R."/>
            <person name="Labutti K."/>
            <person name="Lipzen A."/>
            <person name="Lail K."/>
            <person name="Bauer D."/>
            <person name="Ohm R.A."/>
            <person name="Barry K.W."/>
            <person name="Spatafora J."/>
            <person name="Grigoriev I.V."/>
            <person name="Martin F.M."/>
            <person name="Pujade-Renaud V."/>
        </authorList>
    </citation>
    <scope>NUCLEOTIDE SEQUENCE [LARGE SCALE GENOMIC DNA]</scope>
    <source>
        <strain evidence="2 3">Philippines</strain>
    </source>
</reference>
<keyword evidence="2" id="KW-0808">Transferase</keyword>
<dbReference type="Gene3D" id="3.40.50.150">
    <property type="entry name" value="Vaccinia Virus protein VP39"/>
    <property type="match status" value="1"/>
</dbReference>
<dbReference type="InterPro" id="IPR041698">
    <property type="entry name" value="Methyltransf_25"/>
</dbReference>
<dbReference type="InterPro" id="IPR029063">
    <property type="entry name" value="SAM-dependent_MTases_sf"/>
</dbReference>
<feature type="domain" description="Methyltransferase" evidence="1">
    <location>
        <begin position="55"/>
        <end position="148"/>
    </location>
</feature>
<evidence type="ECO:0000313" key="2">
    <source>
        <dbReference type="EMBL" id="PSN66098.1"/>
    </source>
</evidence>
<dbReference type="AlphaFoldDB" id="A0A2T2NM17"/>
<dbReference type="OrthoDB" id="2013972at2759"/>
<dbReference type="STRING" id="1448308.A0A2T2NM17"/>
<proteinExistence type="predicted"/>
<dbReference type="Proteomes" id="UP000240883">
    <property type="component" value="Unassembled WGS sequence"/>
</dbReference>
<gene>
    <name evidence="2" type="ORF">BS50DRAFT_574558</name>
</gene>
<keyword evidence="3" id="KW-1185">Reference proteome</keyword>
<dbReference type="Pfam" id="PF13649">
    <property type="entry name" value="Methyltransf_25"/>
    <property type="match status" value="1"/>
</dbReference>
<dbReference type="GO" id="GO:0008168">
    <property type="term" value="F:methyltransferase activity"/>
    <property type="evidence" value="ECO:0007669"/>
    <property type="project" value="UniProtKB-KW"/>
</dbReference>
<organism evidence="2 3">
    <name type="scientific">Corynespora cassiicola Philippines</name>
    <dbReference type="NCBI Taxonomy" id="1448308"/>
    <lineage>
        <taxon>Eukaryota</taxon>
        <taxon>Fungi</taxon>
        <taxon>Dikarya</taxon>
        <taxon>Ascomycota</taxon>
        <taxon>Pezizomycotina</taxon>
        <taxon>Dothideomycetes</taxon>
        <taxon>Pleosporomycetidae</taxon>
        <taxon>Pleosporales</taxon>
        <taxon>Corynesporascaceae</taxon>
        <taxon>Corynespora</taxon>
    </lineage>
</organism>
<dbReference type="PANTHER" id="PTHR43591:SF24">
    <property type="entry name" value="2-METHOXY-6-POLYPRENYL-1,4-BENZOQUINOL METHYLASE, MITOCHONDRIAL"/>
    <property type="match status" value="1"/>
</dbReference>
<name>A0A2T2NM17_CORCC</name>
<keyword evidence="2" id="KW-0489">Methyltransferase</keyword>
<sequence length="280" mass="31224">MAFPIGVVPKQAKALLEGQNKVSTYEATGGKVTSDFAAHNLKLIPEIPSGSIIHDNASGAGTVSRHILASNTDVKIHATDIDQVFLDRLQEDASRNSWPIEVSNQKSESLSFPDNYFTHSINNIGIFFTANAGIDAAKEIYRTLKPGGTAVVNCWELVTWFPPMKTVHETLRPGKPYPAPPINWFDGQQIQKVMLEAGFSKDALRVEKSEAWSRNKDLKTWAEKTWAFLGFIGQWQESDEERWDEAVELLTKLLLEQPGTKVVDGEVWMKASQWVVIATK</sequence>